<evidence type="ECO:0000313" key="6">
    <source>
        <dbReference type="Proteomes" id="UP000571084"/>
    </source>
</evidence>
<keyword evidence="2 5" id="KW-0436">Ligase</keyword>
<reference evidence="5 6" key="1">
    <citation type="submission" date="2020-08" db="EMBL/GenBank/DDBJ databases">
        <title>Genomic Encyclopedia of Type Strains, Phase IV (KMG-IV): sequencing the most valuable type-strain genomes for metagenomic binning, comparative biology and taxonomic classification.</title>
        <authorList>
            <person name="Goeker M."/>
        </authorList>
    </citation>
    <scope>NUCLEOTIDE SEQUENCE [LARGE SCALE GENOMIC DNA]</scope>
    <source>
        <strain evidence="5 6">DSM 23240</strain>
    </source>
</reference>
<organism evidence="5 6">
    <name type="scientific">Glaciimonas immobilis</name>
    <dbReference type="NCBI Taxonomy" id="728004"/>
    <lineage>
        <taxon>Bacteria</taxon>
        <taxon>Pseudomonadati</taxon>
        <taxon>Pseudomonadota</taxon>
        <taxon>Betaproteobacteria</taxon>
        <taxon>Burkholderiales</taxon>
        <taxon>Oxalobacteraceae</taxon>
        <taxon>Glaciimonas</taxon>
    </lineage>
</organism>
<dbReference type="PANTHER" id="PTHR43201">
    <property type="entry name" value="ACYL-COA SYNTHETASE"/>
    <property type="match status" value="1"/>
</dbReference>
<dbReference type="PROSITE" id="PS00455">
    <property type="entry name" value="AMP_BINDING"/>
    <property type="match status" value="1"/>
</dbReference>
<dbReference type="InterPro" id="IPR020845">
    <property type="entry name" value="AMP-binding_CS"/>
</dbReference>
<dbReference type="Pfam" id="PF00501">
    <property type="entry name" value="AMP-binding"/>
    <property type="match status" value="1"/>
</dbReference>
<sequence length="536" mass="58823">MDHILTLADAVATHARLSPQKIGVMDTTRSLTFRQWQERASRLGNGLLDLGLKKGDRVALLAYNCIEWMEMYVGLSQAGLVAVPINFRLSAPEIAYIIKNCGASACIVQDTLSEKVDAIRHEVPIASHRYIYFGSAAPAGYQEYEALIDASDSSTPPIVVEGSDTFALLYTSGTTGRPKGAIRNHAGNAQIAIATALEMGFTRNDRGLLVMPMCHANSIYFCVAFVYLGATVVIDNRKSFDPEALIATLANERITFTSLVPTHYVMILELPAAVREKYDVSAVAKLMISSAPARKELKLAIMDYFENGKLHELYGSTELGWVTLLRPEEQLDKLGSVGREWACSGAIKMLGADGNEVPDGEVGELHSRTPYVFDGYWDNPEKTTEAFAGKWCSVGDMARRDSDGYIYLVDRKSNMIISGGENIYPSEVEYVIASHTAVKEVAVIGMPDIKWGEFVQAIVVLYPGQTATEAEILGWCRDRLAGFKRPRTVVFVTEEQMPRTATGKIQHRLLRDQLLSAAIGNTSDEADTLVTALVHP</sequence>
<dbReference type="Pfam" id="PF13193">
    <property type="entry name" value="AMP-binding_C"/>
    <property type="match status" value="1"/>
</dbReference>
<dbReference type="InterPro" id="IPR042099">
    <property type="entry name" value="ANL_N_sf"/>
</dbReference>
<comment type="similarity">
    <text evidence="1">Belongs to the ATP-dependent AMP-binding enzyme family.</text>
</comment>
<accession>A0A840RZA2</accession>
<dbReference type="Gene3D" id="3.40.50.12780">
    <property type="entry name" value="N-terminal domain of ligase-like"/>
    <property type="match status" value="1"/>
</dbReference>
<evidence type="ECO:0000256" key="1">
    <source>
        <dbReference type="ARBA" id="ARBA00006432"/>
    </source>
</evidence>
<comment type="caution">
    <text evidence="5">The sequence shown here is derived from an EMBL/GenBank/DDBJ whole genome shotgun (WGS) entry which is preliminary data.</text>
</comment>
<dbReference type="AlphaFoldDB" id="A0A840RZA2"/>
<dbReference type="RefSeq" id="WP_168057177.1">
    <property type="nucleotide sequence ID" value="NZ_JAAOZT010000017.1"/>
</dbReference>
<dbReference type="Gene3D" id="3.30.300.30">
    <property type="match status" value="1"/>
</dbReference>
<name>A0A840RZA2_9BURK</name>
<dbReference type="SUPFAM" id="SSF56801">
    <property type="entry name" value="Acetyl-CoA synthetase-like"/>
    <property type="match status" value="1"/>
</dbReference>
<dbReference type="InterPro" id="IPR000873">
    <property type="entry name" value="AMP-dep_synth/lig_dom"/>
</dbReference>
<protein>
    <submittedName>
        <fullName evidence="5">Acyl-CoA synthetase (AMP-forming)/AMP-acid ligase II</fullName>
    </submittedName>
</protein>
<proteinExistence type="inferred from homology"/>
<dbReference type="PANTHER" id="PTHR43201:SF5">
    <property type="entry name" value="MEDIUM-CHAIN ACYL-COA LIGASE ACSF2, MITOCHONDRIAL"/>
    <property type="match status" value="1"/>
</dbReference>
<keyword evidence="6" id="KW-1185">Reference proteome</keyword>
<gene>
    <name evidence="5" type="ORF">HNR39_003679</name>
</gene>
<dbReference type="GO" id="GO:0031956">
    <property type="term" value="F:medium-chain fatty acid-CoA ligase activity"/>
    <property type="evidence" value="ECO:0007669"/>
    <property type="project" value="TreeGrafter"/>
</dbReference>
<dbReference type="InterPro" id="IPR045851">
    <property type="entry name" value="AMP-bd_C_sf"/>
</dbReference>
<dbReference type="EMBL" id="JACHHQ010000008">
    <property type="protein sequence ID" value="MBB5201821.1"/>
    <property type="molecule type" value="Genomic_DNA"/>
</dbReference>
<evidence type="ECO:0000256" key="2">
    <source>
        <dbReference type="ARBA" id="ARBA00022598"/>
    </source>
</evidence>
<dbReference type="GO" id="GO:0006631">
    <property type="term" value="P:fatty acid metabolic process"/>
    <property type="evidence" value="ECO:0007669"/>
    <property type="project" value="TreeGrafter"/>
</dbReference>
<dbReference type="InterPro" id="IPR025110">
    <property type="entry name" value="AMP-bd_C"/>
</dbReference>
<evidence type="ECO:0000259" key="4">
    <source>
        <dbReference type="Pfam" id="PF13193"/>
    </source>
</evidence>
<dbReference type="FunFam" id="3.30.300.30:FF:000008">
    <property type="entry name" value="2,3-dihydroxybenzoate-AMP ligase"/>
    <property type="match status" value="1"/>
</dbReference>
<feature type="domain" description="AMP-dependent synthetase/ligase" evidence="3">
    <location>
        <begin position="13"/>
        <end position="377"/>
    </location>
</feature>
<feature type="domain" description="AMP-binding enzyme C-terminal" evidence="4">
    <location>
        <begin position="427"/>
        <end position="504"/>
    </location>
</feature>
<evidence type="ECO:0000259" key="3">
    <source>
        <dbReference type="Pfam" id="PF00501"/>
    </source>
</evidence>
<dbReference type="Proteomes" id="UP000571084">
    <property type="component" value="Unassembled WGS sequence"/>
</dbReference>
<evidence type="ECO:0000313" key="5">
    <source>
        <dbReference type="EMBL" id="MBB5201821.1"/>
    </source>
</evidence>